<sequence>PTFHLIWQTPILAVLSNRPSSHQMLLLPSKVETPWSYSIWA</sequence>
<feature type="non-terminal residue" evidence="1">
    <location>
        <position position="1"/>
    </location>
</feature>
<evidence type="ECO:0000313" key="1">
    <source>
        <dbReference type="EMBL" id="SVC68942.1"/>
    </source>
</evidence>
<accession>A0A382PAG6</accession>
<dbReference type="EMBL" id="UINC01105188">
    <property type="protein sequence ID" value="SVC68942.1"/>
    <property type="molecule type" value="Genomic_DNA"/>
</dbReference>
<gene>
    <name evidence="1" type="ORF">METZ01_LOCUS321796</name>
</gene>
<proteinExistence type="predicted"/>
<reference evidence="1" key="1">
    <citation type="submission" date="2018-05" db="EMBL/GenBank/DDBJ databases">
        <authorList>
            <person name="Lanie J.A."/>
            <person name="Ng W.-L."/>
            <person name="Kazmierczak K.M."/>
            <person name="Andrzejewski T.M."/>
            <person name="Davidsen T.M."/>
            <person name="Wayne K.J."/>
            <person name="Tettelin H."/>
            <person name="Glass J.I."/>
            <person name="Rusch D."/>
            <person name="Podicherti R."/>
            <person name="Tsui H.-C.T."/>
            <person name="Winkler M.E."/>
        </authorList>
    </citation>
    <scope>NUCLEOTIDE SEQUENCE</scope>
</reference>
<organism evidence="1">
    <name type="scientific">marine metagenome</name>
    <dbReference type="NCBI Taxonomy" id="408172"/>
    <lineage>
        <taxon>unclassified sequences</taxon>
        <taxon>metagenomes</taxon>
        <taxon>ecological metagenomes</taxon>
    </lineage>
</organism>
<dbReference type="AlphaFoldDB" id="A0A382PAG6"/>
<name>A0A382PAG6_9ZZZZ</name>
<feature type="non-terminal residue" evidence="1">
    <location>
        <position position="41"/>
    </location>
</feature>
<protein>
    <submittedName>
        <fullName evidence="1">Uncharacterized protein</fullName>
    </submittedName>
</protein>